<evidence type="ECO:0000259" key="1">
    <source>
        <dbReference type="Pfam" id="PF12728"/>
    </source>
</evidence>
<dbReference type="KEGG" id="ara:Arad_2326"/>
<protein>
    <recommendedName>
        <fullName evidence="1">Helix-turn-helix domain-containing protein</fullName>
    </recommendedName>
</protein>
<feature type="domain" description="Helix-turn-helix" evidence="1">
    <location>
        <begin position="55"/>
        <end position="106"/>
    </location>
</feature>
<dbReference type="InterPro" id="IPR009061">
    <property type="entry name" value="DNA-bd_dom_put_sf"/>
</dbReference>
<name>B9JF56_RHIR8</name>
<dbReference type="EMBL" id="CP000628">
    <property type="protein sequence ID" value="ACM26546.1"/>
    <property type="molecule type" value="Genomic_DNA"/>
</dbReference>
<dbReference type="RefSeq" id="WP_012651425.1">
    <property type="nucleotide sequence ID" value="NC_011985.1"/>
</dbReference>
<dbReference type="Gene3D" id="1.10.1660.10">
    <property type="match status" value="1"/>
</dbReference>
<evidence type="ECO:0000313" key="3">
    <source>
        <dbReference type="Proteomes" id="UP000001600"/>
    </source>
</evidence>
<organism evidence="2 3">
    <name type="scientific">Rhizobium rhizogenes (strain K84 / ATCC BAA-868)</name>
    <name type="common">Agrobacterium radiobacter</name>
    <dbReference type="NCBI Taxonomy" id="311403"/>
    <lineage>
        <taxon>Bacteria</taxon>
        <taxon>Pseudomonadati</taxon>
        <taxon>Pseudomonadota</taxon>
        <taxon>Alphaproteobacteria</taxon>
        <taxon>Hyphomicrobiales</taxon>
        <taxon>Rhizobiaceae</taxon>
        <taxon>Rhizobium/Agrobacterium group</taxon>
        <taxon>Rhizobium</taxon>
    </lineage>
</organism>
<dbReference type="SUPFAM" id="SSF46955">
    <property type="entry name" value="Putative DNA-binding domain"/>
    <property type="match status" value="1"/>
</dbReference>
<accession>B9JF56</accession>
<reference evidence="2 3" key="1">
    <citation type="journal article" date="2009" name="J. Bacteriol.">
        <title>Genome sequences of three Agrobacterium biovars help elucidate the evolution of multichromosome genomes in bacteria.</title>
        <authorList>
            <person name="Slater S.C."/>
            <person name="Goldman B.S."/>
            <person name="Goodner B."/>
            <person name="Setubal J.C."/>
            <person name="Farrand S.K."/>
            <person name="Nester E.W."/>
            <person name="Burr T.J."/>
            <person name="Banta L."/>
            <person name="Dickerman A.W."/>
            <person name="Paulsen I."/>
            <person name="Otten L."/>
            <person name="Suen G."/>
            <person name="Welch R."/>
            <person name="Almeida N.F."/>
            <person name="Arnold F."/>
            <person name="Burton O.T."/>
            <person name="Du Z."/>
            <person name="Ewing A."/>
            <person name="Godsy E."/>
            <person name="Heisel S."/>
            <person name="Houmiel K.L."/>
            <person name="Jhaveri J."/>
            <person name="Lu J."/>
            <person name="Miller N.M."/>
            <person name="Norton S."/>
            <person name="Chen Q."/>
            <person name="Phoolcharoen W."/>
            <person name="Ohlin V."/>
            <person name="Ondrusek D."/>
            <person name="Pride N."/>
            <person name="Stricklin S.L."/>
            <person name="Sun J."/>
            <person name="Wheeler C."/>
            <person name="Wilson L."/>
            <person name="Zhu H."/>
            <person name="Wood D.W."/>
        </authorList>
    </citation>
    <scope>NUCLEOTIDE SEQUENCE [LARGE SCALE GENOMIC DNA]</scope>
    <source>
        <strain evidence="3">K84 / ATCC BAA-868</strain>
    </source>
</reference>
<proteinExistence type="predicted"/>
<dbReference type="Pfam" id="PF12728">
    <property type="entry name" value="HTH_17"/>
    <property type="match status" value="1"/>
</dbReference>
<dbReference type="HOGENOM" id="CLU_1685184_0_0_5"/>
<sequence>MDGKDMIDQRIQQAALYYVRFTTPLNPDLGWRSEDVQLAFMAGMKEQPIRRLLPIKEVAELLAVSIATIRDLVRHGELAHVKVDRGTERSRLVFAPEEIENFIKRHTQRDFPVSAPKTVRYGTRKRAHELAVERATANSGGFMAKLEARLVAAKAKAKNK</sequence>
<dbReference type="AlphaFoldDB" id="B9JF56"/>
<evidence type="ECO:0000313" key="2">
    <source>
        <dbReference type="EMBL" id="ACM26546.1"/>
    </source>
</evidence>
<dbReference type="Proteomes" id="UP000001600">
    <property type="component" value="Chromosome 1"/>
</dbReference>
<dbReference type="eggNOG" id="ENOG5030ZYP">
    <property type="taxonomic scope" value="Bacteria"/>
</dbReference>
<dbReference type="InterPro" id="IPR041657">
    <property type="entry name" value="HTH_17"/>
</dbReference>
<gene>
    <name evidence="2" type="ordered locus">Arad_2326</name>
</gene>